<dbReference type="InterPro" id="IPR056396">
    <property type="entry name" value="HEAT_SCC3-SA"/>
</dbReference>
<proteinExistence type="predicted"/>
<dbReference type="GO" id="GO:0007062">
    <property type="term" value="P:sister chromatid cohesion"/>
    <property type="evidence" value="ECO:0007669"/>
    <property type="project" value="UniProtKB-ARBA"/>
</dbReference>
<feature type="compositionally biased region" description="Basic and acidic residues" evidence="1">
    <location>
        <begin position="109"/>
        <end position="118"/>
    </location>
</feature>
<dbReference type="PANTHER" id="PTHR11199">
    <property type="entry name" value="STROMAL ANTIGEN"/>
    <property type="match status" value="1"/>
</dbReference>
<dbReference type="InterPro" id="IPR011989">
    <property type="entry name" value="ARM-like"/>
</dbReference>
<dbReference type="InterPro" id="IPR039662">
    <property type="entry name" value="Cohesin_Scc3/SA"/>
</dbReference>
<dbReference type="Gene3D" id="1.25.10.10">
    <property type="entry name" value="Leucine-rich Repeat Variant"/>
    <property type="match status" value="1"/>
</dbReference>
<dbReference type="Pfam" id="PF08514">
    <property type="entry name" value="STAG"/>
    <property type="match status" value="1"/>
</dbReference>
<dbReference type="KEGG" id="cdep:91088973"/>
<dbReference type="Proteomes" id="UP000094043">
    <property type="component" value="Chromosome 6"/>
</dbReference>
<dbReference type="InterPro" id="IPR013721">
    <property type="entry name" value="STAG"/>
</dbReference>
<organism evidence="2 3">
    <name type="scientific">Cryptococcus depauperatus CBS 7841</name>
    <dbReference type="NCBI Taxonomy" id="1295531"/>
    <lineage>
        <taxon>Eukaryota</taxon>
        <taxon>Fungi</taxon>
        <taxon>Dikarya</taxon>
        <taxon>Basidiomycota</taxon>
        <taxon>Agaricomycotina</taxon>
        <taxon>Tremellomycetes</taxon>
        <taxon>Tremellales</taxon>
        <taxon>Cryptococcaceae</taxon>
        <taxon>Cryptococcus</taxon>
    </lineage>
</organism>
<dbReference type="GO" id="GO:0005634">
    <property type="term" value="C:nucleus"/>
    <property type="evidence" value="ECO:0007669"/>
    <property type="project" value="TreeGrafter"/>
</dbReference>
<dbReference type="OrthoDB" id="498590at2759"/>
<feature type="compositionally biased region" description="Acidic residues" evidence="1">
    <location>
        <begin position="44"/>
        <end position="62"/>
    </location>
</feature>
<feature type="compositionally biased region" description="Low complexity" evidence="1">
    <location>
        <begin position="29"/>
        <end position="43"/>
    </location>
</feature>
<dbReference type="VEuPathDB" id="FungiDB:L203_02036"/>
<dbReference type="GO" id="GO:0000785">
    <property type="term" value="C:chromatin"/>
    <property type="evidence" value="ECO:0007669"/>
    <property type="project" value="TreeGrafter"/>
</dbReference>
<reference evidence="2" key="3">
    <citation type="submission" date="2024-01" db="EMBL/GenBank/DDBJ databases">
        <authorList>
            <person name="Coelho M.A."/>
            <person name="David-Palma M."/>
            <person name="Shea T."/>
            <person name="Sun S."/>
            <person name="Cuomo C.A."/>
            <person name="Heitman J."/>
        </authorList>
    </citation>
    <scope>NUCLEOTIDE SEQUENCE</scope>
    <source>
        <strain evidence="2">CBS 7841</strain>
    </source>
</reference>
<dbReference type="Pfam" id="PF21581">
    <property type="entry name" value="SCD"/>
    <property type="match status" value="1"/>
</dbReference>
<dbReference type="GO" id="GO:0008278">
    <property type="term" value="C:cohesin complex"/>
    <property type="evidence" value="ECO:0007669"/>
    <property type="project" value="TreeGrafter"/>
</dbReference>
<reference evidence="2" key="2">
    <citation type="journal article" date="2022" name="Elife">
        <title>Obligate sexual reproduction of a homothallic fungus closely related to the Cryptococcus pathogenic species complex.</title>
        <authorList>
            <person name="Passer A.R."/>
            <person name="Clancey S.A."/>
            <person name="Shea T."/>
            <person name="David-Palma M."/>
            <person name="Averette A.F."/>
            <person name="Boekhout T."/>
            <person name="Porcel B.M."/>
            <person name="Nowrousian M."/>
            <person name="Cuomo C.A."/>
            <person name="Sun S."/>
            <person name="Heitman J."/>
            <person name="Coelho M.A."/>
        </authorList>
    </citation>
    <scope>NUCLEOTIDE SEQUENCE</scope>
    <source>
        <strain evidence="2">CBS 7841</strain>
    </source>
</reference>
<dbReference type="PROSITE" id="PS51425">
    <property type="entry name" value="SCD"/>
    <property type="match status" value="1"/>
</dbReference>
<dbReference type="PANTHER" id="PTHR11199:SF0">
    <property type="entry name" value="LD34181P-RELATED"/>
    <property type="match status" value="1"/>
</dbReference>
<dbReference type="AlphaFoldDB" id="A0A1E3IND2"/>
<keyword evidence="3" id="KW-1185">Reference proteome</keyword>
<feature type="region of interest" description="Disordered" evidence="1">
    <location>
        <begin position="1"/>
        <end position="118"/>
    </location>
</feature>
<dbReference type="SUPFAM" id="SSF48371">
    <property type="entry name" value="ARM repeat"/>
    <property type="match status" value="1"/>
</dbReference>
<dbReference type="GeneID" id="91088973"/>
<dbReference type="GO" id="GO:0003682">
    <property type="term" value="F:chromatin binding"/>
    <property type="evidence" value="ECO:0007669"/>
    <property type="project" value="TreeGrafter"/>
</dbReference>
<evidence type="ECO:0000313" key="3">
    <source>
        <dbReference type="Proteomes" id="UP000094043"/>
    </source>
</evidence>
<gene>
    <name evidence="2" type="ORF">L203_104763</name>
</gene>
<protein>
    <submittedName>
        <fullName evidence="2">Uncharacterized protein</fullName>
    </submittedName>
</protein>
<evidence type="ECO:0000256" key="1">
    <source>
        <dbReference type="SAM" id="MobiDB-lite"/>
    </source>
</evidence>
<sequence length="1198" mass="134605">MSKETASEVQESEPRRGRRVRKQVDKLDTSQQTSKKTQKQGEGNLEESEEEDDGASSEEESDHEPIPKGKNTAHKAAIKRPRASDTTTKKTPAKKRARKSATIVTMEGKGGKEDEIGSKTDSPLFNAFSQPDIALQPLIDDFVFNYQSISSEEQEQESIHELITLFIRSSGISYEISPAEAVDDDGIPDVVERMQDESVLVASAIYPLLVKGKIGKIWRENLRHFIESFVDSLALTPILFETVDNTSHSSLIVPLILNWLMCMSSSPLRPIRHTATHITLLINVSLCRVASNISKDLSIKQRQRDAELRKQDGNSTAAGKKRLKELEERVKESTGRKARLEEFMQEIFDVLFIHRLRDLSPLIRSDCLTSLGSLCTLYSEFYLTPSYFNYFSRGCNDPDSKCRQETVKALKKIYAVEGAVDRVRNTTLRIAPRMVEMACQDIDVHVRVAALHVITEIDKTGILADEDEPLRDRLATLIYSASSQIRKAVGPFIVGLWDERKEDLLTVWGSLKVNKKKKTGKITEEETANWLGWKSLAALLVHTSNSLINDENETGQEVSPSKGLLYHVESDVPTRAYAAVESISAERAIQHDWQSLVNYLLLDHSTYTQDMWLLTEEEETLMLQMLVSFVQKASSDVEEDENENEERTKILIKTLPRLMAKHQGDDKLADILGLVPFMKLGMYLDMRMTSAYESLWDDVTKQFLQHTSATVLNTSIKAINALTANTSLSASNTTKLAFLTESLFSSLRSSLGDEDITLASLEDDQVAEVELSLKRLGLLMRSMDLSEVLEEGEGGESSVWDICLAIAERGKLGFREEAGLVEQAVQAIFLHVAWLFKRFTPEDAQLEIKVETLKSRRDAALSAFQMLILGDAINTVDVVKRQAFVAFLNSYILFKPRHKTASGNVPAAEVAGLKMEEEIQHRLSGVFQSSLDRYSASFEARLSSQDNIDNTLSIPTDAELQEDFAFFQFVSTFVGAIRIGVLEVEHTKEPLAYYGRLGQTYDAIVKRLVDVLRDEGIYNKEGETVQHVALIALQRSFDIFLDTESDDPQASFSLSKLLATAFTIHGSQFTVLRQLGPSDVSDFHLESLDYLSRRLVGVVKQESNAKNKDQKARIQKKRWAILTFFKLLVPLLGPVQPHDALRIKTHVDEIFLASSIQITSNKGWDQYRAYEKRLVAIASKDPKIRAGMKRAREASPES</sequence>
<dbReference type="RefSeq" id="XP_066070238.1">
    <property type="nucleotide sequence ID" value="XM_066214141.1"/>
</dbReference>
<dbReference type="InterPro" id="IPR020839">
    <property type="entry name" value="SCD"/>
</dbReference>
<dbReference type="Pfam" id="PF24571">
    <property type="entry name" value="HEAT_SCC3-SA"/>
    <property type="match status" value="1"/>
</dbReference>
<dbReference type="EMBL" id="CP143789">
    <property type="protein sequence ID" value="WVN89538.1"/>
    <property type="molecule type" value="Genomic_DNA"/>
</dbReference>
<feature type="compositionally biased region" description="Basic residues" evidence="1">
    <location>
        <begin position="71"/>
        <end position="81"/>
    </location>
</feature>
<name>A0A1E3IND2_9TREE</name>
<reference evidence="2" key="1">
    <citation type="submission" date="2016-06" db="EMBL/GenBank/DDBJ databases">
        <authorList>
            <person name="Cuomo C."/>
            <person name="Litvintseva A."/>
            <person name="Heitman J."/>
            <person name="Chen Y."/>
            <person name="Sun S."/>
            <person name="Springer D."/>
            <person name="Dromer F."/>
            <person name="Young S."/>
            <person name="Zeng Q."/>
            <person name="Chapman S."/>
            <person name="Gujja S."/>
            <person name="Saif S."/>
            <person name="Birren B."/>
        </authorList>
    </citation>
    <scope>NUCLEOTIDE SEQUENCE</scope>
    <source>
        <strain evidence="2">CBS 7841</strain>
    </source>
</reference>
<evidence type="ECO:0000313" key="2">
    <source>
        <dbReference type="EMBL" id="WVN89538.1"/>
    </source>
</evidence>
<dbReference type="InterPro" id="IPR016024">
    <property type="entry name" value="ARM-type_fold"/>
</dbReference>
<accession>A0A1E3IND2</accession>